<feature type="transmembrane region" description="Helical" evidence="1">
    <location>
        <begin position="76"/>
        <end position="98"/>
    </location>
</feature>
<proteinExistence type="predicted"/>
<dbReference type="Proteomes" id="UP000287171">
    <property type="component" value="Unassembled WGS sequence"/>
</dbReference>
<dbReference type="InterPro" id="IPR042150">
    <property type="entry name" value="MmRce1-like"/>
</dbReference>
<dbReference type="Pfam" id="PF02517">
    <property type="entry name" value="Rce1-like"/>
    <property type="match status" value="1"/>
</dbReference>
<keyword evidence="1" id="KW-0812">Transmembrane</keyword>
<dbReference type="PANTHER" id="PTHR35797:SF1">
    <property type="entry name" value="PROTEASE"/>
    <property type="match status" value="1"/>
</dbReference>
<feature type="transmembrane region" description="Helical" evidence="1">
    <location>
        <begin position="128"/>
        <end position="149"/>
    </location>
</feature>
<evidence type="ECO:0000313" key="3">
    <source>
        <dbReference type="EMBL" id="GCE29894.1"/>
    </source>
</evidence>
<feature type="transmembrane region" description="Helical" evidence="1">
    <location>
        <begin position="51"/>
        <end position="70"/>
    </location>
</feature>
<reference evidence="4" key="1">
    <citation type="submission" date="2018-12" db="EMBL/GenBank/DDBJ databases">
        <title>Tengunoibacter tsumagoiensis gen. nov., sp. nov., Dictyobacter kobayashii sp. nov., D. alpinus sp. nov., and D. joshuensis sp. nov. and description of Dictyobacteraceae fam. nov. within the order Ktedonobacterales isolated from Tengu-no-mugimeshi.</title>
        <authorList>
            <person name="Wang C.M."/>
            <person name="Zheng Y."/>
            <person name="Sakai Y."/>
            <person name="Toyoda A."/>
            <person name="Minakuchi Y."/>
            <person name="Abe K."/>
            <person name="Yokota A."/>
            <person name="Yabe S."/>
        </authorList>
    </citation>
    <scope>NUCLEOTIDE SEQUENCE [LARGE SCALE GENOMIC DNA]</scope>
    <source>
        <strain evidence="4">Uno16</strain>
    </source>
</reference>
<name>A0A402BES8_9CHLR</name>
<organism evidence="3 4">
    <name type="scientific">Dictyobacter alpinus</name>
    <dbReference type="NCBI Taxonomy" id="2014873"/>
    <lineage>
        <taxon>Bacteria</taxon>
        <taxon>Bacillati</taxon>
        <taxon>Chloroflexota</taxon>
        <taxon>Ktedonobacteria</taxon>
        <taxon>Ktedonobacterales</taxon>
        <taxon>Dictyobacteraceae</taxon>
        <taxon>Dictyobacter</taxon>
    </lineage>
</organism>
<dbReference type="GO" id="GO:0004175">
    <property type="term" value="F:endopeptidase activity"/>
    <property type="evidence" value="ECO:0007669"/>
    <property type="project" value="UniProtKB-ARBA"/>
</dbReference>
<evidence type="ECO:0000259" key="2">
    <source>
        <dbReference type="Pfam" id="PF02517"/>
    </source>
</evidence>
<sequence>MRLLGQPLPEDPFIPWLTMPIFFVVFFLAAVGEEVGWTGYAIDPMQDRWSALKTGLILGLVWAIWHIVGFRQEHHQWAWVAGQCFATIGLRILMVWLYNNTEKSMFAVILFHMMINVCDFSFPNYGSYYDPAITGAIIAVTVVIVTFFWSSKTLASFRYVHPYKDEKKGTV</sequence>
<gene>
    <name evidence="3" type="ORF">KDA_53780</name>
</gene>
<dbReference type="GO" id="GO:0080120">
    <property type="term" value="P:CAAX-box protein maturation"/>
    <property type="evidence" value="ECO:0007669"/>
    <property type="project" value="UniProtKB-ARBA"/>
</dbReference>
<keyword evidence="4" id="KW-1185">Reference proteome</keyword>
<evidence type="ECO:0000313" key="4">
    <source>
        <dbReference type="Proteomes" id="UP000287171"/>
    </source>
</evidence>
<keyword evidence="1" id="KW-0472">Membrane</keyword>
<dbReference type="AlphaFoldDB" id="A0A402BES8"/>
<dbReference type="InterPro" id="IPR003675">
    <property type="entry name" value="Rce1/LyrA-like_dom"/>
</dbReference>
<comment type="caution">
    <text evidence="3">The sequence shown here is derived from an EMBL/GenBank/DDBJ whole genome shotgun (WGS) entry which is preliminary data.</text>
</comment>
<dbReference type="EMBL" id="BIFT01000002">
    <property type="protein sequence ID" value="GCE29894.1"/>
    <property type="molecule type" value="Genomic_DNA"/>
</dbReference>
<feature type="transmembrane region" description="Helical" evidence="1">
    <location>
        <begin position="13"/>
        <end position="31"/>
    </location>
</feature>
<feature type="domain" description="CAAX prenyl protease 2/Lysostaphin resistance protein A-like" evidence="2">
    <location>
        <begin position="16"/>
        <end position="117"/>
    </location>
</feature>
<keyword evidence="1" id="KW-1133">Transmembrane helix</keyword>
<evidence type="ECO:0000256" key="1">
    <source>
        <dbReference type="SAM" id="Phobius"/>
    </source>
</evidence>
<feature type="transmembrane region" description="Helical" evidence="1">
    <location>
        <begin position="105"/>
        <end position="122"/>
    </location>
</feature>
<accession>A0A402BES8</accession>
<dbReference type="PANTHER" id="PTHR35797">
    <property type="entry name" value="PROTEASE-RELATED"/>
    <property type="match status" value="1"/>
</dbReference>
<protein>
    <recommendedName>
        <fullName evidence="2">CAAX prenyl protease 2/Lysostaphin resistance protein A-like domain-containing protein</fullName>
    </recommendedName>
</protein>